<evidence type="ECO:0000313" key="10">
    <source>
        <dbReference type="EMBL" id="EKE27218.1"/>
    </source>
</evidence>
<dbReference type="Pfam" id="PF01479">
    <property type="entry name" value="S4"/>
    <property type="match status" value="1"/>
</dbReference>
<dbReference type="SUPFAM" id="SSF55174">
    <property type="entry name" value="Alpha-L RNA-binding motif"/>
    <property type="match status" value="1"/>
</dbReference>
<dbReference type="SMART" id="SM01390">
    <property type="entry name" value="Ribosomal_S4"/>
    <property type="match status" value="1"/>
</dbReference>
<dbReference type="InterPro" id="IPR005709">
    <property type="entry name" value="Ribosomal_uS4_bac-type"/>
</dbReference>
<comment type="caution">
    <text evidence="10">The sequence shown here is derived from an EMBL/GenBank/DDBJ whole genome shotgun (WGS) entry which is preliminary data.</text>
</comment>
<comment type="subunit">
    <text evidence="7">Part of the 30S ribosomal subunit. Contacts protein S5. The interaction surface between S4 and S5 is involved in control of translational fidelity.</text>
</comment>
<evidence type="ECO:0000256" key="1">
    <source>
        <dbReference type="ARBA" id="ARBA00007465"/>
    </source>
</evidence>
<dbReference type="PROSITE" id="PS50889">
    <property type="entry name" value="S4"/>
    <property type="match status" value="1"/>
</dbReference>
<evidence type="ECO:0000259" key="9">
    <source>
        <dbReference type="SMART" id="SM01390"/>
    </source>
</evidence>
<evidence type="ECO:0000256" key="5">
    <source>
        <dbReference type="ARBA" id="ARBA00023274"/>
    </source>
</evidence>
<dbReference type="NCBIfam" id="TIGR01017">
    <property type="entry name" value="rpsD_bact"/>
    <property type="match status" value="1"/>
</dbReference>
<comment type="function">
    <text evidence="7">With S5 and S12 plays an important role in translational accuracy.</text>
</comment>
<gene>
    <name evidence="7 10" type="primary">rpsD</name>
    <name evidence="10" type="ORF">ACD_3C00241G0007</name>
</gene>
<dbReference type="HAMAP" id="MF_01306_B">
    <property type="entry name" value="Ribosomal_uS4_B"/>
    <property type="match status" value="1"/>
</dbReference>
<comment type="function">
    <text evidence="7">One of the primary rRNA binding proteins, it binds directly to 16S rRNA where it nucleates assembly of the body of the 30S subunit.</text>
</comment>
<dbReference type="FunFam" id="3.10.290.10:FF:000001">
    <property type="entry name" value="30S ribosomal protein S4"/>
    <property type="match status" value="1"/>
</dbReference>
<keyword evidence="3 7" id="KW-0694">RNA-binding</keyword>
<dbReference type="NCBIfam" id="NF003717">
    <property type="entry name" value="PRK05327.1"/>
    <property type="match status" value="1"/>
</dbReference>
<dbReference type="InterPro" id="IPR001912">
    <property type="entry name" value="Ribosomal_uS4_N"/>
</dbReference>
<evidence type="ECO:0000256" key="7">
    <source>
        <dbReference type="HAMAP-Rule" id="MF_01306"/>
    </source>
</evidence>
<organism evidence="10">
    <name type="scientific">uncultured bacterium</name>
    <name type="common">gcode 4</name>
    <dbReference type="NCBI Taxonomy" id="1234023"/>
    <lineage>
        <taxon>Bacteria</taxon>
        <taxon>environmental samples</taxon>
    </lineage>
</organism>
<dbReference type="SMART" id="SM00363">
    <property type="entry name" value="S4"/>
    <property type="match status" value="1"/>
</dbReference>
<evidence type="ECO:0000256" key="4">
    <source>
        <dbReference type="ARBA" id="ARBA00022980"/>
    </source>
</evidence>
<dbReference type="PANTHER" id="PTHR11831:SF4">
    <property type="entry name" value="SMALL RIBOSOMAL SUBUNIT PROTEIN US4M"/>
    <property type="match status" value="1"/>
</dbReference>
<dbReference type="Gene3D" id="1.10.1050.10">
    <property type="entry name" value="Ribosomal Protein S4 Delta 41, Chain A, domain 1"/>
    <property type="match status" value="1"/>
</dbReference>
<dbReference type="GO" id="GO:0003735">
    <property type="term" value="F:structural constituent of ribosome"/>
    <property type="evidence" value="ECO:0007669"/>
    <property type="project" value="InterPro"/>
</dbReference>
<proteinExistence type="inferred from homology"/>
<comment type="similarity">
    <text evidence="1 7">Belongs to the universal ribosomal protein uS4 family.</text>
</comment>
<evidence type="ECO:0000256" key="6">
    <source>
        <dbReference type="ARBA" id="ARBA00035254"/>
    </source>
</evidence>
<feature type="domain" description="Small ribosomal subunit protein uS4 N-terminal" evidence="9">
    <location>
        <begin position="2"/>
        <end position="89"/>
    </location>
</feature>
<dbReference type="GO" id="GO:0019843">
    <property type="term" value="F:rRNA binding"/>
    <property type="evidence" value="ECO:0007669"/>
    <property type="project" value="UniProtKB-UniRule"/>
</dbReference>
<dbReference type="PANTHER" id="PTHR11831">
    <property type="entry name" value="30S 40S RIBOSOMAL PROTEIN"/>
    <property type="match status" value="1"/>
</dbReference>
<dbReference type="GO" id="GO:0042274">
    <property type="term" value="P:ribosomal small subunit biogenesis"/>
    <property type="evidence" value="ECO:0007669"/>
    <property type="project" value="TreeGrafter"/>
</dbReference>
<dbReference type="InterPro" id="IPR036986">
    <property type="entry name" value="S4_RNA-bd_sf"/>
</dbReference>
<dbReference type="InterPro" id="IPR002942">
    <property type="entry name" value="S4_RNA-bd"/>
</dbReference>
<dbReference type="AlphaFoldDB" id="K2FW77"/>
<protein>
    <recommendedName>
        <fullName evidence="6 7">Small ribosomal subunit protein uS4</fullName>
    </recommendedName>
</protein>
<dbReference type="GO" id="GO:0015935">
    <property type="term" value="C:small ribosomal subunit"/>
    <property type="evidence" value="ECO:0007669"/>
    <property type="project" value="InterPro"/>
</dbReference>
<dbReference type="CDD" id="cd00165">
    <property type="entry name" value="S4"/>
    <property type="match status" value="1"/>
</dbReference>
<sequence length="209" mass="24766">MRYTGPKMKLCRREALNLFGTEKYDLSQNHRKLLGSSRMQKISDFGLQLRKKQAAKRMYGVTEKQFASYYKKAIKMQWILWENMMRLLELRFDSVVFKSNFARTIMQARQFTWHAHFNVNGQKVNIPSYSIKVGDVIELREKMKESPLYKTLIEEFKEFAKKNKAGTITGAKWLDINPDKLSITVTRLPEKEDFDQTIDIQKIIEFYSK</sequence>
<reference evidence="10" key="1">
    <citation type="journal article" date="2012" name="Science">
        <title>Fermentation, hydrogen, and sulfur metabolism in multiple uncultivated bacterial phyla.</title>
        <authorList>
            <person name="Wrighton K.C."/>
            <person name="Thomas B.C."/>
            <person name="Sharon I."/>
            <person name="Miller C.S."/>
            <person name="Castelle C.J."/>
            <person name="VerBerkmoes N.C."/>
            <person name="Wilkins M.J."/>
            <person name="Hettich R.L."/>
            <person name="Lipton M.S."/>
            <person name="Williams K.H."/>
            <person name="Long P.E."/>
            <person name="Banfield J.F."/>
        </authorList>
    </citation>
    <scope>NUCLEOTIDE SEQUENCE [LARGE SCALE GENOMIC DNA]</scope>
</reference>
<keyword evidence="2 7" id="KW-0699">rRNA-binding</keyword>
<dbReference type="InterPro" id="IPR022801">
    <property type="entry name" value="Ribosomal_uS4"/>
</dbReference>
<dbReference type="Pfam" id="PF00163">
    <property type="entry name" value="Ribosomal_S4"/>
    <property type="match status" value="1"/>
</dbReference>
<dbReference type="GO" id="GO:0006412">
    <property type="term" value="P:translation"/>
    <property type="evidence" value="ECO:0007669"/>
    <property type="project" value="UniProtKB-UniRule"/>
</dbReference>
<dbReference type="Gene3D" id="3.10.290.10">
    <property type="entry name" value="RNA-binding S4 domain"/>
    <property type="match status" value="1"/>
</dbReference>
<accession>K2FW77</accession>
<feature type="domain" description="RNA-binding S4" evidence="8">
    <location>
        <begin position="90"/>
        <end position="153"/>
    </location>
</feature>
<evidence type="ECO:0000259" key="8">
    <source>
        <dbReference type="SMART" id="SM00363"/>
    </source>
</evidence>
<name>K2FW77_9BACT</name>
<evidence type="ECO:0000256" key="2">
    <source>
        <dbReference type="ARBA" id="ARBA00022730"/>
    </source>
</evidence>
<evidence type="ECO:0000256" key="3">
    <source>
        <dbReference type="ARBA" id="ARBA00022884"/>
    </source>
</evidence>
<keyword evidence="5 7" id="KW-0687">Ribonucleoprotein</keyword>
<dbReference type="EMBL" id="AMFJ01000515">
    <property type="protein sequence ID" value="EKE27218.1"/>
    <property type="molecule type" value="Genomic_DNA"/>
</dbReference>
<keyword evidence="4 7" id="KW-0689">Ribosomal protein</keyword>